<reference evidence="3 4" key="1">
    <citation type="submission" date="2016-06" db="EMBL/GenBank/DDBJ databases">
        <authorList>
            <consortium name="Pathogen Informatics"/>
        </authorList>
    </citation>
    <scope>NUCLEOTIDE SEQUENCE [LARGE SCALE GENOMIC DNA]</scope>
    <source>
        <strain evidence="3">PmlGA01</strain>
    </source>
</reference>
<dbReference type="VEuPathDB" id="PlasmoDB:PmUG01_08038400"/>
<feature type="compositionally biased region" description="Polar residues" evidence="1">
    <location>
        <begin position="1"/>
        <end position="10"/>
    </location>
</feature>
<organism evidence="3 4">
    <name type="scientific">Plasmodium malariae</name>
    <dbReference type="NCBI Taxonomy" id="5858"/>
    <lineage>
        <taxon>Eukaryota</taxon>
        <taxon>Sar</taxon>
        <taxon>Alveolata</taxon>
        <taxon>Apicomplexa</taxon>
        <taxon>Aconoidasida</taxon>
        <taxon>Haemosporida</taxon>
        <taxon>Plasmodiidae</taxon>
        <taxon>Plasmodium</taxon>
        <taxon>Plasmodium (Plasmodium)</taxon>
    </lineage>
</organism>
<name>A0A1C3KYH4_PLAMA</name>
<dbReference type="InterPro" id="IPR015943">
    <property type="entry name" value="WD40/YVTN_repeat-like_dom_sf"/>
</dbReference>
<evidence type="ECO:0000313" key="4">
    <source>
        <dbReference type="Proteomes" id="UP000219799"/>
    </source>
</evidence>
<proteinExistence type="predicted"/>
<feature type="compositionally biased region" description="Polar residues" evidence="1">
    <location>
        <begin position="36"/>
        <end position="45"/>
    </location>
</feature>
<feature type="domain" description="RSE1/DDB1/CPSF1 first beta-propeller" evidence="2">
    <location>
        <begin position="287"/>
        <end position="407"/>
    </location>
</feature>
<feature type="non-terminal residue" evidence="3">
    <location>
        <position position="628"/>
    </location>
</feature>
<dbReference type="Gene3D" id="2.130.10.10">
    <property type="entry name" value="YVTN repeat-like/Quinoprotein amine dehydrogenase"/>
    <property type="match status" value="1"/>
</dbReference>
<dbReference type="Proteomes" id="UP000219799">
    <property type="component" value="Chromosome 8"/>
</dbReference>
<dbReference type="Pfam" id="PF10433">
    <property type="entry name" value="Beta-prop_RSE1_1st"/>
    <property type="match status" value="1"/>
</dbReference>
<dbReference type="EMBL" id="LT594496">
    <property type="protein sequence ID" value="SBT79296.1"/>
    <property type="molecule type" value="Genomic_DNA"/>
</dbReference>
<accession>A0A1C3KYH4</accession>
<evidence type="ECO:0000313" key="3">
    <source>
        <dbReference type="EMBL" id="SBT79296.1"/>
    </source>
</evidence>
<evidence type="ECO:0000259" key="2">
    <source>
        <dbReference type="Pfam" id="PF10433"/>
    </source>
</evidence>
<feature type="region of interest" description="Disordered" evidence="1">
    <location>
        <begin position="1"/>
        <end position="45"/>
    </location>
</feature>
<gene>
    <name evidence="3" type="primary">PmlGA01_080025800</name>
    <name evidence="3" type="ORF">PMLGA01_080025800</name>
</gene>
<protein>
    <submittedName>
        <fullName evidence="3">CPSF (Cleavage and polyadenylation specific factor), subunit A, putative</fullName>
    </submittedName>
</protein>
<evidence type="ECO:0000256" key="1">
    <source>
        <dbReference type="SAM" id="MobiDB-lite"/>
    </source>
</evidence>
<dbReference type="AlphaFoldDB" id="A0A1C3KYH4"/>
<sequence>MENMTKNGSNKRGCINGGSVSSTTVNDNKKTHVDENSSNGASNSINYDYCPGDKNNNHIKLTKYNAYVTKEEKKEEVNLKKSEIDVKKEYTECTSTIEKPKNLFSSDEDKEGDKSFTKNNYIDECRTDRYNNNNNGKCNDDVDSFDRIVRIHDSHSKGKRYRRSISSTICILYDAKKKESYTYERYIRLIPLYSLSDKRDMRAFSGAYVAMHPNKIGNHLVSGASGIDSVSGVNDIGSNDYGINNGPSTQLHARGMNEDRPNILQTYYKPLIVDSSINKLLCFAKNRILLIGFQFINYIDLESDKDKNFFLSSELRTIRCIENINGNKFILADDYGDLYILTCLCKSEPTSYRLTNENYKDTCRNINSINLQFIGTCSRSNVIVSIFSDIIFLGSQVSDSYLLRMHNYPIYECEDYAPVESSSYFTLNNSNLLPNEKYSGHIIADTSNEINSKDSFYPFHHEGRGGEMCTVGGVPGYTDSHVEKDEDVYVGEDEEQDKCASNSMYVANFNNIRNTCYHEDNPSESRMVGADLFRNTQDNINDGINCANIFGRTSIKCHSRDVGMQANYSYRNVNAEKTNTRRFNHCCFEDNNYNMKGNQNDVGMTSDKHDFYNLWHTKEGLMIENKAQ</sequence>
<dbReference type="InterPro" id="IPR018846">
    <property type="entry name" value="Beta-prop_RSE1/DDB1/CPSF1_1st"/>
</dbReference>